<keyword evidence="3" id="KW-1185">Reference proteome</keyword>
<keyword evidence="1" id="KW-0472">Membrane</keyword>
<accession>A0A8B6CPF5</accession>
<reference evidence="2" key="1">
    <citation type="submission" date="2018-11" db="EMBL/GenBank/DDBJ databases">
        <authorList>
            <person name="Alioto T."/>
            <person name="Alioto T."/>
        </authorList>
    </citation>
    <scope>NUCLEOTIDE SEQUENCE</scope>
</reference>
<protein>
    <submittedName>
        <fullName evidence="2">Uncharacterized protein</fullName>
    </submittedName>
</protein>
<feature type="transmembrane region" description="Helical" evidence="1">
    <location>
        <begin position="21"/>
        <end position="41"/>
    </location>
</feature>
<evidence type="ECO:0000313" key="2">
    <source>
        <dbReference type="EMBL" id="VDI07527.1"/>
    </source>
</evidence>
<evidence type="ECO:0000313" key="3">
    <source>
        <dbReference type="Proteomes" id="UP000596742"/>
    </source>
</evidence>
<gene>
    <name evidence="2" type="ORF">MGAL_10B081039</name>
</gene>
<comment type="caution">
    <text evidence="2">The sequence shown here is derived from an EMBL/GenBank/DDBJ whole genome shotgun (WGS) entry which is preliminary data.</text>
</comment>
<organism evidence="2 3">
    <name type="scientific">Mytilus galloprovincialis</name>
    <name type="common">Mediterranean mussel</name>
    <dbReference type="NCBI Taxonomy" id="29158"/>
    <lineage>
        <taxon>Eukaryota</taxon>
        <taxon>Metazoa</taxon>
        <taxon>Spiralia</taxon>
        <taxon>Lophotrochozoa</taxon>
        <taxon>Mollusca</taxon>
        <taxon>Bivalvia</taxon>
        <taxon>Autobranchia</taxon>
        <taxon>Pteriomorphia</taxon>
        <taxon>Mytilida</taxon>
        <taxon>Mytiloidea</taxon>
        <taxon>Mytilidae</taxon>
        <taxon>Mytilinae</taxon>
        <taxon>Mytilus</taxon>
    </lineage>
</organism>
<dbReference type="EMBL" id="UYJE01002069">
    <property type="protein sequence ID" value="VDI07527.1"/>
    <property type="molecule type" value="Genomic_DNA"/>
</dbReference>
<name>A0A8B6CPF5_MYTGA</name>
<dbReference type="Proteomes" id="UP000596742">
    <property type="component" value="Unassembled WGS sequence"/>
</dbReference>
<evidence type="ECO:0000256" key="1">
    <source>
        <dbReference type="SAM" id="Phobius"/>
    </source>
</evidence>
<keyword evidence="1" id="KW-0812">Transmembrane</keyword>
<dbReference type="AlphaFoldDB" id="A0A8B6CPF5"/>
<keyword evidence="1" id="KW-1133">Transmembrane helix</keyword>
<proteinExistence type="predicted"/>
<sequence>MTSQKYFEMQHRHTSRCTRNFPRFINVAILGAFIILLTVIGTDKCRDLFSSTTNIGNGLKVDMNDRKKPNETTNWIEAFKELARFVNVLFNIASVFCGIHSSK</sequence>